<comment type="caution">
    <text evidence="1">The sequence shown here is derived from an EMBL/GenBank/DDBJ whole genome shotgun (WGS) entry which is preliminary data.</text>
</comment>
<evidence type="ECO:0000313" key="1">
    <source>
        <dbReference type="EMBL" id="KKM22743.1"/>
    </source>
</evidence>
<gene>
    <name evidence="1" type="ORF">LCGC14_1622180</name>
</gene>
<protein>
    <submittedName>
        <fullName evidence="1">Uncharacterized protein</fullName>
    </submittedName>
</protein>
<accession>A0A0F9KKQ2</accession>
<name>A0A0F9KKQ2_9ZZZZ</name>
<organism evidence="1">
    <name type="scientific">marine sediment metagenome</name>
    <dbReference type="NCBI Taxonomy" id="412755"/>
    <lineage>
        <taxon>unclassified sequences</taxon>
        <taxon>metagenomes</taxon>
        <taxon>ecological metagenomes</taxon>
    </lineage>
</organism>
<reference evidence="1" key="1">
    <citation type="journal article" date="2015" name="Nature">
        <title>Complex archaea that bridge the gap between prokaryotes and eukaryotes.</title>
        <authorList>
            <person name="Spang A."/>
            <person name="Saw J.H."/>
            <person name="Jorgensen S.L."/>
            <person name="Zaremba-Niedzwiedzka K."/>
            <person name="Martijn J."/>
            <person name="Lind A.E."/>
            <person name="van Eijk R."/>
            <person name="Schleper C."/>
            <person name="Guy L."/>
            <person name="Ettema T.J."/>
        </authorList>
    </citation>
    <scope>NUCLEOTIDE SEQUENCE</scope>
</reference>
<sequence length="44" mass="4948">MSKENKEQSGSVKLVEILTFDVTFGIPIKNVFTAIDTEFINSQK</sequence>
<dbReference type="EMBL" id="LAZR01013268">
    <property type="protein sequence ID" value="KKM22743.1"/>
    <property type="molecule type" value="Genomic_DNA"/>
</dbReference>
<dbReference type="AlphaFoldDB" id="A0A0F9KKQ2"/>
<proteinExistence type="predicted"/>